<keyword evidence="11" id="KW-1185">Reference proteome</keyword>
<dbReference type="InterPro" id="IPR002328">
    <property type="entry name" value="ADH_Zn_CS"/>
</dbReference>
<dbReference type="RefSeq" id="WP_082719415.1">
    <property type="nucleotide sequence ID" value="NZ_AP019834.1"/>
</dbReference>
<gene>
    <name evidence="10" type="ORF">HMPREF3180_01864</name>
    <name evidence="8" type="ORF">JMUB3933_1686</name>
    <name evidence="9" type="ORF">JMUB3934_1820</name>
</gene>
<dbReference type="CDD" id="cd08233">
    <property type="entry name" value="butanediol_DH_like"/>
    <property type="match status" value="1"/>
</dbReference>
<dbReference type="InterPro" id="IPR036291">
    <property type="entry name" value="NAD(P)-bd_dom_sf"/>
</dbReference>
<dbReference type="EMBL" id="LSDD01000146">
    <property type="protein sequence ID" value="KXB60995.1"/>
    <property type="molecule type" value="Genomic_DNA"/>
</dbReference>
<dbReference type="OrthoDB" id="9770238at2"/>
<dbReference type="PANTHER" id="PTHR43161:SF26">
    <property type="entry name" value="GALACTITOL 1-PHOSPHATE 5-DEHYDROGENASE"/>
    <property type="match status" value="1"/>
</dbReference>
<dbReference type="GO" id="GO:0000721">
    <property type="term" value="F:(R,R)-butanediol dehydrogenase activity"/>
    <property type="evidence" value="ECO:0007669"/>
    <property type="project" value="TreeGrafter"/>
</dbReference>
<dbReference type="AlphaFoldDB" id="A0A133ZZZ5"/>
<proteinExistence type="inferred from homology"/>
<dbReference type="Proteomes" id="UP000321397">
    <property type="component" value="Chromosome"/>
</dbReference>
<name>A0A133ZZZ5_9FUSO</name>
<dbReference type="PATRIC" id="fig|157687.3.peg.1861"/>
<protein>
    <submittedName>
        <fullName evidence="8">L-iditol 2-dehydrogenase</fullName>
    </submittedName>
    <submittedName>
        <fullName evidence="10">Putative (R,R)-butanediol dehydrogenase</fullName>
    </submittedName>
</protein>
<dbReference type="Pfam" id="PF08240">
    <property type="entry name" value="ADH_N"/>
    <property type="match status" value="1"/>
</dbReference>
<evidence type="ECO:0000313" key="9">
    <source>
        <dbReference type="EMBL" id="BBM50514.1"/>
    </source>
</evidence>
<reference evidence="9 13" key="4">
    <citation type="submission" date="2019-07" db="EMBL/GenBank/DDBJ databases">
        <title>Complete Genome Sequence of Leptotrichia wadei Strain JMUB3934.</title>
        <authorList>
            <person name="Watanabe S."/>
            <person name="Cui L."/>
        </authorList>
    </citation>
    <scope>NUCLEOTIDE SEQUENCE [LARGE SCALE GENOMIC DNA]</scope>
    <source>
        <strain evidence="9 13">JMUB3934</strain>
    </source>
</reference>
<dbReference type="EMBL" id="AP019834">
    <property type="protein sequence ID" value="BBM48176.1"/>
    <property type="molecule type" value="Genomic_DNA"/>
</dbReference>
<dbReference type="EMBL" id="AP019835">
    <property type="protein sequence ID" value="BBM50514.1"/>
    <property type="molecule type" value="Genomic_DNA"/>
</dbReference>
<dbReference type="SUPFAM" id="SSF51735">
    <property type="entry name" value="NAD(P)-binding Rossmann-fold domains"/>
    <property type="match status" value="1"/>
</dbReference>
<dbReference type="InterPro" id="IPR013149">
    <property type="entry name" value="ADH-like_C"/>
</dbReference>
<organism evidence="10 11">
    <name type="scientific">Leptotrichia wadei</name>
    <dbReference type="NCBI Taxonomy" id="157687"/>
    <lineage>
        <taxon>Bacteria</taxon>
        <taxon>Fusobacteriati</taxon>
        <taxon>Fusobacteriota</taxon>
        <taxon>Fusobacteriia</taxon>
        <taxon>Fusobacteriales</taxon>
        <taxon>Leptotrichiaceae</taxon>
        <taxon>Leptotrichia</taxon>
    </lineage>
</organism>
<dbReference type="Proteomes" id="UP000321501">
    <property type="component" value="Chromosome"/>
</dbReference>
<dbReference type="STRING" id="157687.HMPREF3180_01864"/>
<dbReference type="InterPro" id="IPR020843">
    <property type="entry name" value="ER"/>
</dbReference>
<reference evidence="11" key="1">
    <citation type="submission" date="2016-01" db="EMBL/GenBank/DDBJ databases">
        <authorList>
            <person name="Mitreva M."/>
            <person name="Pepin K.H."/>
            <person name="Mihindukulasuriya K.A."/>
            <person name="Fulton R."/>
            <person name="Fronick C."/>
            <person name="O'Laughlin M."/>
            <person name="Miner T."/>
            <person name="Herter B."/>
            <person name="Rosa B.A."/>
            <person name="Cordes M."/>
            <person name="Tomlinson C."/>
            <person name="Wollam A."/>
            <person name="Palsikar V.B."/>
            <person name="Mardis E.R."/>
            <person name="Wilson R.K."/>
        </authorList>
    </citation>
    <scope>NUCLEOTIDE SEQUENCE [LARGE SCALE GENOMIC DNA]</scope>
    <source>
        <strain evidence="11">KA00185</strain>
    </source>
</reference>
<dbReference type="PANTHER" id="PTHR43161">
    <property type="entry name" value="SORBITOL DEHYDROGENASE"/>
    <property type="match status" value="1"/>
</dbReference>
<comment type="similarity">
    <text evidence="2 6">Belongs to the zinc-containing alcohol dehydrogenase family.</text>
</comment>
<sequence length="349" mass="38247">MATMKAARWHNRKDVRVEEVEIPEIRRENQIKIKVEYAGICGSDLHEYLGGPIFIPVNEPHPYTGEKAPITMGHEFCGEIIEIGSKVTKFKVGDRVTVEPILAKNGLIGKYNLDPNLNFVGLAGGGGGFSEFVVVNEDQAHKLPDEIDYEQGALTEPAAVAVYAVRQSKFNTGDTAAVFGCGPIGLLIIDALKASGATEIYAVEVSPERQEIAKKLGAIIVDPTKVDSVKFIKERTNGGVNVSYEVTGVPAVLQQSLEAAEKDGELMVVSIWETEAPIQPNEVVIQERTIKGVIAYRDVFPKTLELMKQGYFSKDLLVTKRIKLKDIVNEGFEALVKEKSQVKILVSPK</sequence>
<evidence type="ECO:0000313" key="10">
    <source>
        <dbReference type="EMBL" id="KXB60995.1"/>
    </source>
</evidence>
<keyword evidence="5" id="KW-0560">Oxidoreductase</keyword>
<dbReference type="SUPFAM" id="SSF50129">
    <property type="entry name" value="GroES-like"/>
    <property type="match status" value="1"/>
</dbReference>
<evidence type="ECO:0000256" key="1">
    <source>
        <dbReference type="ARBA" id="ARBA00001947"/>
    </source>
</evidence>
<accession>A0A133ZZZ5</accession>
<evidence type="ECO:0000256" key="4">
    <source>
        <dbReference type="ARBA" id="ARBA00022833"/>
    </source>
</evidence>
<evidence type="ECO:0000256" key="3">
    <source>
        <dbReference type="ARBA" id="ARBA00022723"/>
    </source>
</evidence>
<dbReference type="InterPro" id="IPR013154">
    <property type="entry name" value="ADH-like_N"/>
</dbReference>
<evidence type="ECO:0000256" key="6">
    <source>
        <dbReference type="RuleBase" id="RU361277"/>
    </source>
</evidence>
<dbReference type="Proteomes" id="UP000070483">
    <property type="component" value="Unassembled WGS sequence"/>
</dbReference>
<comment type="cofactor">
    <cofactor evidence="1 6">
        <name>Zn(2+)</name>
        <dbReference type="ChEBI" id="CHEBI:29105"/>
    </cofactor>
</comment>
<dbReference type="InterPro" id="IPR011032">
    <property type="entry name" value="GroES-like_sf"/>
</dbReference>
<dbReference type="SMART" id="SM00829">
    <property type="entry name" value="PKS_ER"/>
    <property type="match status" value="1"/>
</dbReference>
<evidence type="ECO:0000256" key="2">
    <source>
        <dbReference type="ARBA" id="ARBA00008072"/>
    </source>
</evidence>
<evidence type="ECO:0000256" key="5">
    <source>
        <dbReference type="ARBA" id="ARBA00023002"/>
    </source>
</evidence>
<dbReference type="Gene3D" id="3.90.180.10">
    <property type="entry name" value="Medium-chain alcohol dehydrogenases, catalytic domain"/>
    <property type="match status" value="1"/>
</dbReference>
<feature type="domain" description="Enoyl reductase (ER)" evidence="7">
    <location>
        <begin position="2"/>
        <end position="346"/>
    </location>
</feature>
<reference evidence="8 12" key="3">
    <citation type="submission" date="2019-07" db="EMBL/GenBank/DDBJ databases">
        <title>Complete Genome Sequence of Leptotrichia wadei Strain JMUB3933.</title>
        <authorList>
            <person name="Watanabe S."/>
            <person name="Cui L."/>
        </authorList>
    </citation>
    <scope>NUCLEOTIDE SEQUENCE [LARGE SCALE GENOMIC DNA]</scope>
    <source>
        <strain evidence="8 12">JMUB3933</strain>
    </source>
</reference>
<dbReference type="Gene3D" id="3.40.50.720">
    <property type="entry name" value="NAD(P)-binding Rossmann-like Domain"/>
    <property type="match status" value="1"/>
</dbReference>
<evidence type="ECO:0000313" key="13">
    <source>
        <dbReference type="Proteomes" id="UP000321501"/>
    </source>
</evidence>
<evidence type="ECO:0000313" key="11">
    <source>
        <dbReference type="Proteomes" id="UP000070483"/>
    </source>
</evidence>
<dbReference type="Pfam" id="PF00107">
    <property type="entry name" value="ADH_zinc_N"/>
    <property type="match status" value="1"/>
</dbReference>
<dbReference type="PROSITE" id="PS00059">
    <property type="entry name" value="ADH_ZINC"/>
    <property type="match status" value="1"/>
</dbReference>
<evidence type="ECO:0000259" key="7">
    <source>
        <dbReference type="SMART" id="SM00829"/>
    </source>
</evidence>
<keyword evidence="3 6" id="KW-0479">Metal-binding</keyword>
<evidence type="ECO:0000313" key="12">
    <source>
        <dbReference type="Proteomes" id="UP000321397"/>
    </source>
</evidence>
<keyword evidence="4 6" id="KW-0862">Zinc</keyword>
<dbReference type="GO" id="GO:0008270">
    <property type="term" value="F:zinc ion binding"/>
    <property type="evidence" value="ECO:0007669"/>
    <property type="project" value="InterPro"/>
</dbReference>
<reference evidence="10" key="2">
    <citation type="submission" date="2016-01" db="EMBL/GenBank/DDBJ databases">
        <authorList>
            <person name="Oliw E.H."/>
        </authorList>
    </citation>
    <scope>NUCLEOTIDE SEQUENCE [LARGE SCALE GENOMIC DNA]</scope>
    <source>
        <strain evidence="10">KA00185</strain>
    </source>
</reference>
<evidence type="ECO:0000313" key="8">
    <source>
        <dbReference type="EMBL" id="BBM48176.1"/>
    </source>
</evidence>